<proteinExistence type="predicted"/>
<feature type="non-terminal residue" evidence="2">
    <location>
        <position position="343"/>
    </location>
</feature>
<sequence>MKVNFHLDKKSKPQSESGIKVVYGQAKRGGYRVRWYLILAIVISPLLAMGYYLFRTQVLVTAPAILTTNPVTINATHPSVVGPLPSTIGKAVLKKDTLVLLENHTLEQEIKFIQQELLKLPQVSDNQVERLYVQAIRESKDSLDKVNEIREKYAKYRAKGQVSDVDYASIISSYNSLNSQLNSQKIAYAEAKRKQAETMLAGPMALEYRALMKEMVVLRSTQNDLTIKAPFTGRVIDVHIREGEQVDVGDPLITVSKNITPTITAFLDPKYLKHSHLGTEAKVKFPDGKTYQAIVSSPVEVVNKLPAELQSPFEGQPAYLKVNLSFDEALEERRWIEGVEVEV</sequence>
<reference evidence="2 3" key="1">
    <citation type="journal article" date="2012" name="Int. J. Syst. Evol. Microbiol.">
        <title>Vibrio caribbeanicus sp. nov., isolated from the marine sponge Scleritoderma cyanea.</title>
        <authorList>
            <person name="Hoffmann M."/>
            <person name="Monday S.R."/>
            <person name="Allard M.W."/>
            <person name="Strain E.A."/>
            <person name="Whittaker P."/>
            <person name="Naum M."/>
            <person name="McCarthy P.J."/>
            <person name="Lopez J.V."/>
            <person name="Fischer M."/>
            <person name="Brown E.W."/>
        </authorList>
    </citation>
    <scope>NUCLEOTIDE SEQUENCE [LARGE SCALE GENOMIC DNA]</scope>
    <source>
        <strain evidence="2 3">LMG 20546</strain>
    </source>
</reference>
<dbReference type="eggNOG" id="COG1566">
    <property type="taxonomic scope" value="Bacteria"/>
</dbReference>
<gene>
    <name evidence="2" type="ORF">VIBR0546_13532</name>
</gene>
<dbReference type="Gene3D" id="2.40.50.100">
    <property type="match status" value="1"/>
</dbReference>
<name>E8LYB1_9VIBR</name>
<keyword evidence="1" id="KW-1133">Transmembrane helix</keyword>
<dbReference type="InterPro" id="IPR011053">
    <property type="entry name" value="Single_hybrid_motif"/>
</dbReference>
<evidence type="ECO:0000256" key="1">
    <source>
        <dbReference type="SAM" id="Phobius"/>
    </source>
</evidence>
<keyword evidence="1" id="KW-0812">Transmembrane</keyword>
<organism evidence="2 3">
    <name type="scientific">Vibrio brasiliensis LMG 20546</name>
    <dbReference type="NCBI Taxonomy" id="945543"/>
    <lineage>
        <taxon>Bacteria</taxon>
        <taxon>Pseudomonadati</taxon>
        <taxon>Pseudomonadota</taxon>
        <taxon>Gammaproteobacteria</taxon>
        <taxon>Vibrionales</taxon>
        <taxon>Vibrionaceae</taxon>
        <taxon>Vibrio</taxon>
        <taxon>Vibrio oreintalis group</taxon>
    </lineage>
</organism>
<dbReference type="STRING" id="945543.VIBR0546_13532"/>
<dbReference type="EMBL" id="AEVS01000089">
    <property type="protein sequence ID" value="EGA64362.1"/>
    <property type="molecule type" value="Genomic_DNA"/>
</dbReference>
<keyword evidence="3" id="KW-1185">Reference proteome</keyword>
<dbReference type="PANTHER" id="PTHR30386:SF28">
    <property type="entry name" value="EXPORTED PROTEIN"/>
    <property type="match status" value="1"/>
</dbReference>
<dbReference type="PANTHER" id="PTHR30386">
    <property type="entry name" value="MEMBRANE FUSION SUBUNIT OF EMRAB-TOLC MULTIDRUG EFFLUX PUMP"/>
    <property type="match status" value="1"/>
</dbReference>
<dbReference type="InterPro" id="IPR050739">
    <property type="entry name" value="MFP"/>
</dbReference>
<evidence type="ECO:0000313" key="2">
    <source>
        <dbReference type="EMBL" id="EGA64362.1"/>
    </source>
</evidence>
<dbReference type="OrthoDB" id="3084at2"/>
<feature type="transmembrane region" description="Helical" evidence="1">
    <location>
        <begin position="35"/>
        <end position="54"/>
    </location>
</feature>
<comment type="caution">
    <text evidence="2">The sequence shown here is derived from an EMBL/GenBank/DDBJ whole genome shotgun (WGS) entry which is preliminary data.</text>
</comment>
<dbReference type="Proteomes" id="UP000004371">
    <property type="component" value="Unassembled WGS sequence"/>
</dbReference>
<protein>
    <submittedName>
        <fullName evidence="2">Uncharacterized protein</fullName>
    </submittedName>
</protein>
<dbReference type="AlphaFoldDB" id="E8LYB1"/>
<evidence type="ECO:0000313" key="3">
    <source>
        <dbReference type="Proteomes" id="UP000004371"/>
    </source>
</evidence>
<accession>E8LYB1</accession>
<keyword evidence="1" id="KW-0472">Membrane</keyword>
<dbReference type="RefSeq" id="WP_006880834.1">
    <property type="nucleotide sequence ID" value="NZ_AEVS01000089.1"/>
</dbReference>
<dbReference type="SUPFAM" id="SSF51230">
    <property type="entry name" value="Single hybrid motif"/>
    <property type="match status" value="1"/>
</dbReference>